<dbReference type="EnsemblPlants" id="ORGLA08G0220600.1">
    <property type="protein sequence ID" value="ORGLA08G0220600.1"/>
    <property type="gene ID" value="ORGLA08G0220600"/>
</dbReference>
<dbReference type="HOGENOM" id="CLU_1605278_0_0_1"/>
<protein>
    <submittedName>
        <fullName evidence="2">Uncharacterized protein</fullName>
    </submittedName>
</protein>
<sequence>MEAQAQDKAEEGEEEGTRQQHAQAGPVGAAGGGGGWGRGGCGDERHPHEQLARAQARTGRVLRRDGHGAQAAAEEPGPAHQGGGAREADPHAGGVRGQDLPAHAGARAQVRRRDHPVVAAAVGAGNHRGHRNRHRPGDRDHRRWRAPHPHPVVVVLWPGVLRGGRR</sequence>
<reference evidence="2" key="1">
    <citation type="submission" date="2015-06" db="UniProtKB">
        <authorList>
            <consortium name="EnsemblPlants"/>
        </authorList>
    </citation>
    <scope>IDENTIFICATION</scope>
</reference>
<reference evidence="3" key="2">
    <citation type="submission" date="2018-04" db="EMBL/GenBank/DDBJ databases">
        <title>OglaRS2 (Oryza glaberrima Reference Sequence Version 2).</title>
        <authorList>
            <person name="Zhang J."/>
            <person name="Kudrna D."/>
            <person name="Lee S."/>
            <person name="Talag J."/>
            <person name="Rajasekar S."/>
            <person name="Wing R.A."/>
        </authorList>
    </citation>
    <scope>NUCLEOTIDE SEQUENCE [LARGE SCALE GENOMIC DNA]</scope>
    <source>
        <strain evidence="3">cv. IRGC 96717</strain>
    </source>
</reference>
<evidence type="ECO:0000313" key="3">
    <source>
        <dbReference type="Proteomes" id="UP000007306"/>
    </source>
</evidence>
<accession>I1QLA5</accession>
<dbReference type="Proteomes" id="UP000007306">
    <property type="component" value="Unassembled WGS sequence"/>
</dbReference>
<keyword evidence="3" id="KW-1185">Reference proteome</keyword>
<feature type="region of interest" description="Disordered" evidence="1">
    <location>
        <begin position="1"/>
        <end position="149"/>
    </location>
</feature>
<dbReference type="Gramene" id="ORGLA08G0220600.1">
    <property type="protein sequence ID" value="ORGLA08G0220600.1"/>
    <property type="gene ID" value="ORGLA08G0220600"/>
</dbReference>
<organism evidence="2 3">
    <name type="scientific">Oryza glaberrima</name>
    <name type="common">African rice</name>
    <dbReference type="NCBI Taxonomy" id="4538"/>
    <lineage>
        <taxon>Eukaryota</taxon>
        <taxon>Viridiplantae</taxon>
        <taxon>Streptophyta</taxon>
        <taxon>Embryophyta</taxon>
        <taxon>Tracheophyta</taxon>
        <taxon>Spermatophyta</taxon>
        <taxon>Magnoliopsida</taxon>
        <taxon>Liliopsida</taxon>
        <taxon>Poales</taxon>
        <taxon>Poaceae</taxon>
        <taxon>BOP clade</taxon>
        <taxon>Oryzoideae</taxon>
        <taxon>Oryzeae</taxon>
        <taxon>Oryzinae</taxon>
        <taxon>Oryza</taxon>
    </lineage>
</organism>
<feature type="compositionally biased region" description="Gly residues" evidence="1">
    <location>
        <begin position="28"/>
        <end position="40"/>
    </location>
</feature>
<dbReference type="AlphaFoldDB" id="I1QLA5"/>
<feature type="compositionally biased region" description="Basic and acidic residues" evidence="1">
    <location>
        <begin position="41"/>
        <end position="51"/>
    </location>
</feature>
<proteinExistence type="predicted"/>
<evidence type="ECO:0000313" key="2">
    <source>
        <dbReference type="EnsemblPlants" id="ORGLA08G0220600.1"/>
    </source>
</evidence>
<dbReference type="STRING" id="4538.I1QLA5"/>
<name>I1QLA5_ORYGL</name>
<evidence type="ECO:0000256" key="1">
    <source>
        <dbReference type="SAM" id="MobiDB-lite"/>
    </source>
</evidence>
<feature type="compositionally biased region" description="Low complexity" evidence="1">
    <location>
        <begin position="68"/>
        <end position="79"/>
    </location>
</feature>